<accession>A0A239HIM7</accession>
<dbReference type="OrthoDB" id="8375at2"/>
<dbReference type="InterPro" id="IPR036322">
    <property type="entry name" value="WD40_repeat_dom_sf"/>
</dbReference>
<dbReference type="Proteomes" id="UP000198426">
    <property type="component" value="Unassembled WGS sequence"/>
</dbReference>
<reference evidence="1 2" key="1">
    <citation type="submission" date="2017-06" db="EMBL/GenBank/DDBJ databases">
        <authorList>
            <person name="Kim H.J."/>
            <person name="Triplett B.A."/>
        </authorList>
    </citation>
    <scope>NUCLEOTIDE SEQUENCE [LARGE SCALE GENOMIC DNA]</scope>
    <source>
        <strain evidence="1 2">DSM 29339</strain>
    </source>
</reference>
<organism evidence="1 2">
    <name type="scientific">Tropicimonas sediminicola</name>
    <dbReference type="NCBI Taxonomy" id="1031541"/>
    <lineage>
        <taxon>Bacteria</taxon>
        <taxon>Pseudomonadati</taxon>
        <taxon>Pseudomonadota</taxon>
        <taxon>Alphaproteobacteria</taxon>
        <taxon>Rhodobacterales</taxon>
        <taxon>Roseobacteraceae</taxon>
        <taxon>Tropicimonas</taxon>
    </lineage>
</organism>
<dbReference type="AlphaFoldDB" id="A0A239HIM7"/>
<dbReference type="SUPFAM" id="SSF50978">
    <property type="entry name" value="WD40 repeat-like"/>
    <property type="match status" value="1"/>
</dbReference>
<gene>
    <name evidence="1" type="ORF">SAMN05421757_103442</name>
</gene>
<name>A0A239HIM7_9RHOB</name>
<evidence type="ECO:0000313" key="2">
    <source>
        <dbReference type="Proteomes" id="UP000198426"/>
    </source>
</evidence>
<dbReference type="Pfam" id="PF08309">
    <property type="entry name" value="LVIVD"/>
    <property type="match status" value="4"/>
</dbReference>
<proteinExistence type="predicted"/>
<dbReference type="EMBL" id="FZOY01000003">
    <property type="protein sequence ID" value="SNS81269.1"/>
    <property type="molecule type" value="Genomic_DNA"/>
</dbReference>
<keyword evidence="2" id="KW-1185">Reference proteome</keyword>
<evidence type="ECO:0000313" key="1">
    <source>
        <dbReference type="EMBL" id="SNS81269.1"/>
    </source>
</evidence>
<dbReference type="RefSeq" id="WP_089233018.1">
    <property type="nucleotide sequence ID" value="NZ_FZOY01000003.1"/>
</dbReference>
<sequence>MTSFGLIGWTPSPGYANNIELKGDYAYVGGFDGTLQVFDVSDPTNPVVVGSYRLGPNEIKDIDAVSDYLYLSYDAYGLVKLDISDPTNPTFVSSRRDGAYVESFDTEDDAYGFVAYAYTPGREMQVYDLGTFASPPVGIYDASGARHGGFVDVVGDLAYLSTANGGPYFDIVDISNENAPVRLSSLFTPQESYGTWVGEFEVAGDYVYWARGSHGPQNLVGGLLTIDVSDAYAPVVADFDSIPDAGPTGFGAPGLDVVGDRLYMVSNTGLYIYDITDPANPAVLIDPNVDAGFRFPEAFLPGRAGSVEVENGFAYTTAIYTGDQGGLAVFDVADDVVCDLFRDKDFVGDAGDVTFSNTPDGLRIAVTGQDGWTIAEAKLHLGNIDTATGDVSGFPVNKKGNPKVGQFDFEEAQATDDLVFDFTMSELAAADTDDDGIIAVAVHTTAETWQPDGDGGLELVTASAWGACDGEDLDFGGASHSYVIALDLADLGIYV</sequence>
<protein>
    <submittedName>
        <fullName evidence="1">Uncharacterized conserved protein</fullName>
    </submittedName>
</protein>
<dbReference type="InterPro" id="IPR013211">
    <property type="entry name" value="LVIVD"/>
</dbReference>